<dbReference type="EMBL" id="JAUSZT010000003">
    <property type="protein sequence ID" value="MDQ0996519.1"/>
    <property type="molecule type" value="Genomic_DNA"/>
</dbReference>
<organism evidence="1 2">
    <name type="scientific">Phyllobacterium ifriqiyense</name>
    <dbReference type="NCBI Taxonomy" id="314238"/>
    <lineage>
        <taxon>Bacteria</taxon>
        <taxon>Pseudomonadati</taxon>
        <taxon>Pseudomonadota</taxon>
        <taxon>Alphaproteobacteria</taxon>
        <taxon>Hyphomicrobiales</taxon>
        <taxon>Phyllobacteriaceae</taxon>
        <taxon>Phyllobacterium</taxon>
    </lineage>
</organism>
<evidence type="ECO:0000313" key="1">
    <source>
        <dbReference type="EMBL" id="MDQ0996519.1"/>
    </source>
</evidence>
<keyword evidence="2" id="KW-1185">Reference proteome</keyword>
<protein>
    <submittedName>
        <fullName evidence="1">Uncharacterized protein</fullName>
    </submittedName>
</protein>
<dbReference type="Proteomes" id="UP001237780">
    <property type="component" value="Unassembled WGS sequence"/>
</dbReference>
<proteinExistence type="predicted"/>
<accession>A0ABU0S706</accession>
<gene>
    <name evidence="1" type="ORF">QFZ34_001701</name>
</gene>
<evidence type="ECO:0000313" key="2">
    <source>
        <dbReference type="Proteomes" id="UP001237780"/>
    </source>
</evidence>
<reference evidence="1 2" key="1">
    <citation type="submission" date="2023-07" db="EMBL/GenBank/DDBJ databases">
        <title>Comparative genomics of wheat-associated soil bacteria to identify genetic determinants of phenazine resistance.</title>
        <authorList>
            <person name="Mouncey N."/>
        </authorList>
    </citation>
    <scope>NUCLEOTIDE SEQUENCE [LARGE SCALE GENOMIC DNA]</scope>
    <source>
        <strain evidence="1 2">W4I11</strain>
    </source>
</reference>
<comment type="caution">
    <text evidence="1">The sequence shown here is derived from an EMBL/GenBank/DDBJ whole genome shotgun (WGS) entry which is preliminary data.</text>
</comment>
<name>A0ABU0S706_9HYPH</name>
<sequence length="33" mass="3680">MLHLSNSVAMAEKTMIAPQKVAIKWEQVAVKNI</sequence>